<dbReference type="OrthoDB" id="10010483at2"/>
<dbReference type="RefSeq" id="WP_128635969.1">
    <property type="nucleotide sequence ID" value="NZ_RRCN01000002.1"/>
</dbReference>
<evidence type="ECO:0000313" key="2">
    <source>
        <dbReference type="EMBL" id="RRJ54876.1"/>
    </source>
</evidence>
<dbReference type="AlphaFoldDB" id="A0A3P3TA13"/>
<gene>
    <name evidence="2" type="ORF">EHV15_35470</name>
</gene>
<keyword evidence="1" id="KW-0472">Membrane</keyword>
<name>A0A3P3TA13_9BACL</name>
<organism evidence="2 3">
    <name type="scientific">Paenibacillus oralis</name>
    <dbReference type="NCBI Taxonomy" id="2490856"/>
    <lineage>
        <taxon>Bacteria</taxon>
        <taxon>Bacillati</taxon>
        <taxon>Bacillota</taxon>
        <taxon>Bacilli</taxon>
        <taxon>Bacillales</taxon>
        <taxon>Paenibacillaceae</taxon>
        <taxon>Paenibacillus</taxon>
    </lineage>
</organism>
<dbReference type="EMBL" id="RRCN01000002">
    <property type="protein sequence ID" value="RRJ54876.1"/>
    <property type="molecule type" value="Genomic_DNA"/>
</dbReference>
<dbReference type="Proteomes" id="UP000267017">
    <property type="component" value="Unassembled WGS sequence"/>
</dbReference>
<keyword evidence="1" id="KW-1133">Transmembrane helix</keyword>
<reference evidence="2 3" key="1">
    <citation type="submission" date="2018-11" db="EMBL/GenBank/DDBJ databases">
        <title>Genome sequencing of Paenibacillus sp. KCOM 3021 (= ChDC PVNT-B20).</title>
        <authorList>
            <person name="Kook J.-K."/>
            <person name="Park S.-N."/>
            <person name="Lim Y.K."/>
        </authorList>
    </citation>
    <scope>NUCLEOTIDE SEQUENCE [LARGE SCALE GENOMIC DNA]</scope>
    <source>
        <strain evidence="2 3">KCOM 3021</strain>
    </source>
</reference>
<accession>A0A3P3TA13</accession>
<protein>
    <submittedName>
        <fullName evidence="2">Uncharacterized protein</fullName>
    </submittedName>
</protein>
<evidence type="ECO:0000313" key="3">
    <source>
        <dbReference type="Proteomes" id="UP000267017"/>
    </source>
</evidence>
<keyword evidence="1" id="KW-0812">Transmembrane</keyword>
<evidence type="ECO:0000256" key="1">
    <source>
        <dbReference type="SAM" id="Phobius"/>
    </source>
</evidence>
<sequence length="136" mass="16054">MQLHRQSTKMLRHLAVSAATVGSVFFFIWTIINGINFFGVPNPSWKLKGPFMMSVTGLFLMVHALFLIFYSLWARKTKSDLEYIYKMDRRVLFEKYSRVFINEELIKNLGHNPRAMKKLSQKDKREVFSGHYISDR</sequence>
<feature type="transmembrane region" description="Helical" evidence="1">
    <location>
        <begin position="52"/>
        <end position="73"/>
    </location>
</feature>
<feature type="transmembrane region" description="Helical" evidence="1">
    <location>
        <begin position="12"/>
        <end position="32"/>
    </location>
</feature>
<keyword evidence="3" id="KW-1185">Reference proteome</keyword>
<comment type="caution">
    <text evidence="2">The sequence shown here is derived from an EMBL/GenBank/DDBJ whole genome shotgun (WGS) entry which is preliminary data.</text>
</comment>
<proteinExistence type="predicted"/>